<proteinExistence type="predicted"/>
<dbReference type="NCBIfam" id="TIGR00573">
    <property type="entry name" value="dnaq"/>
    <property type="match status" value="1"/>
</dbReference>
<feature type="domain" description="Exonuclease" evidence="4">
    <location>
        <begin position="30"/>
        <end position="202"/>
    </location>
</feature>
<dbReference type="SUPFAM" id="SSF53098">
    <property type="entry name" value="Ribonuclease H-like"/>
    <property type="match status" value="1"/>
</dbReference>
<dbReference type="GO" id="GO:0003677">
    <property type="term" value="F:DNA binding"/>
    <property type="evidence" value="ECO:0007669"/>
    <property type="project" value="InterPro"/>
</dbReference>
<dbReference type="RefSeq" id="WP_244888183.1">
    <property type="nucleotide sequence ID" value="NZ_FMAU01000004.1"/>
</dbReference>
<dbReference type="GO" id="GO:0045004">
    <property type="term" value="P:DNA replication proofreading"/>
    <property type="evidence" value="ECO:0007669"/>
    <property type="project" value="TreeGrafter"/>
</dbReference>
<sequence>MTPFIFSKKKLTCPIVYDTIPLNKPIGEMTFIVFDTETTGFRVNAEDRLLEIGAVLVEGKTVKEKITFQTFSNPNRLISREIAELTGITANDVEQAPSAFEAISAFFDFLGENKTDCLAGHYVSFDELVLRSELKRTGYSLKMPPSIDTLNLIGYLAPSYDMRDLERYAQIFGTRMYPRHRAVNDALTTAYLFVELLELLNDRKIDTWGELLRVSGSGGQVP</sequence>
<dbReference type="EMBL" id="FMAU01000004">
    <property type="protein sequence ID" value="SCC24990.1"/>
    <property type="molecule type" value="Genomic_DNA"/>
</dbReference>
<dbReference type="Gene3D" id="3.30.420.10">
    <property type="entry name" value="Ribonuclease H-like superfamily/Ribonuclease H"/>
    <property type="match status" value="1"/>
</dbReference>
<evidence type="ECO:0000256" key="3">
    <source>
        <dbReference type="ARBA" id="ARBA00022839"/>
    </source>
</evidence>
<dbReference type="AlphaFoldDB" id="A0A1C4D169"/>
<dbReference type="InterPro" id="IPR006054">
    <property type="entry name" value="DnaQ"/>
</dbReference>
<dbReference type="GO" id="GO:0003887">
    <property type="term" value="F:DNA-directed DNA polymerase activity"/>
    <property type="evidence" value="ECO:0007669"/>
    <property type="project" value="InterPro"/>
</dbReference>
<dbReference type="PANTHER" id="PTHR30231">
    <property type="entry name" value="DNA POLYMERASE III SUBUNIT EPSILON"/>
    <property type="match status" value="1"/>
</dbReference>
<organism evidence="5 6">
    <name type="scientific">[Bacillus] enclensis</name>
    <dbReference type="NCBI Taxonomy" id="1402860"/>
    <lineage>
        <taxon>Bacteria</taxon>
        <taxon>Bacillati</taxon>
        <taxon>Bacillota</taxon>
        <taxon>Bacilli</taxon>
        <taxon>Bacillales</taxon>
        <taxon>Bacillaceae</taxon>
        <taxon>Rossellomorea</taxon>
    </lineage>
</organism>
<keyword evidence="6" id="KW-1185">Reference proteome</keyword>
<dbReference type="FunFam" id="3.30.420.10:FF:000045">
    <property type="entry name" value="3'-5' exonuclease DinG"/>
    <property type="match status" value="1"/>
</dbReference>
<evidence type="ECO:0000256" key="1">
    <source>
        <dbReference type="ARBA" id="ARBA00022722"/>
    </source>
</evidence>
<keyword evidence="1" id="KW-0540">Nuclease</keyword>
<dbReference type="InterPro" id="IPR036397">
    <property type="entry name" value="RNaseH_sf"/>
</dbReference>
<dbReference type="PANTHER" id="PTHR30231:SF41">
    <property type="entry name" value="DNA POLYMERASE III SUBUNIT EPSILON"/>
    <property type="match status" value="1"/>
</dbReference>
<dbReference type="SMART" id="SM00479">
    <property type="entry name" value="EXOIII"/>
    <property type="match status" value="1"/>
</dbReference>
<dbReference type="Proteomes" id="UP000181997">
    <property type="component" value="Unassembled WGS sequence"/>
</dbReference>
<evidence type="ECO:0000256" key="2">
    <source>
        <dbReference type="ARBA" id="ARBA00022801"/>
    </source>
</evidence>
<accession>A0A1C4D169</accession>
<dbReference type="InterPro" id="IPR013520">
    <property type="entry name" value="Ribonucl_H"/>
</dbReference>
<protein>
    <submittedName>
        <fullName evidence="5">DNA polymerase-3 subunit epsilon</fullName>
    </submittedName>
</protein>
<keyword evidence="3" id="KW-0269">Exonuclease</keyword>
<evidence type="ECO:0000313" key="5">
    <source>
        <dbReference type="EMBL" id="SCC24990.1"/>
    </source>
</evidence>
<dbReference type="InterPro" id="IPR012337">
    <property type="entry name" value="RNaseH-like_sf"/>
</dbReference>
<evidence type="ECO:0000259" key="4">
    <source>
        <dbReference type="SMART" id="SM00479"/>
    </source>
</evidence>
<dbReference type="GO" id="GO:0008408">
    <property type="term" value="F:3'-5' exonuclease activity"/>
    <property type="evidence" value="ECO:0007669"/>
    <property type="project" value="TreeGrafter"/>
</dbReference>
<dbReference type="CDD" id="cd06127">
    <property type="entry name" value="DEDDh"/>
    <property type="match status" value="1"/>
</dbReference>
<keyword evidence="2" id="KW-0378">Hydrolase</keyword>
<evidence type="ECO:0000313" key="6">
    <source>
        <dbReference type="Proteomes" id="UP000181997"/>
    </source>
</evidence>
<reference evidence="6" key="1">
    <citation type="submission" date="2016-08" db="EMBL/GenBank/DDBJ databases">
        <authorList>
            <person name="Varghese N."/>
            <person name="Submissions Spin"/>
        </authorList>
    </citation>
    <scope>NUCLEOTIDE SEQUENCE [LARGE SCALE GENOMIC DNA]</scope>
    <source>
        <strain evidence="6">SGD-1123</strain>
    </source>
</reference>
<dbReference type="Pfam" id="PF00929">
    <property type="entry name" value="RNase_T"/>
    <property type="match status" value="1"/>
</dbReference>
<gene>
    <name evidence="5" type="ORF">GA0061094_3455</name>
</gene>
<name>A0A1C4D169_9BACI</name>
<dbReference type="GO" id="GO:0005829">
    <property type="term" value="C:cytosol"/>
    <property type="evidence" value="ECO:0007669"/>
    <property type="project" value="TreeGrafter"/>
</dbReference>